<comment type="caution">
    <text evidence="3">The sequence shown here is derived from an EMBL/GenBank/DDBJ whole genome shotgun (WGS) entry which is preliminary data.</text>
</comment>
<dbReference type="InterPro" id="IPR056599">
    <property type="entry name" value="AAA_lid_fung"/>
</dbReference>
<evidence type="ECO:0000259" key="2">
    <source>
        <dbReference type="Pfam" id="PF23232"/>
    </source>
</evidence>
<accession>A0ABR1VBH7</accession>
<dbReference type="EMBL" id="JAQQWM010000004">
    <property type="protein sequence ID" value="KAK8068550.1"/>
    <property type="molecule type" value="Genomic_DNA"/>
</dbReference>
<reference evidence="3 4" key="1">
    <citation type="submission" date="2023-01" db="EMBL/GenBank/DDBJ databases">
        <title>Analysis of 21 Apiospora genomes using comparative genomics revels a genus with tremendous synthesis potential of carbohydrate active enzymes and secondary metabolites.</title>
        <authorList>
            <person name="Sorensen T."/>
        </authorList>
    </citation>
    <scope>NUCLEOTIDE SEQUENCE [LARGE SCALE GENOMIC DNA]</scope>
    <source>
        <strain evidence="3 4">CBS 83171</strain>
    </source>
</reference>
<feature type="domain" description="AAA+ ATPase lid" evidence="2">
    <location>
        <begin position="31"/>
        <end position="129"/>
    </location>
</feature>
<dbReference type="Pfam" id="PF23232">
    <property type="entry name" value="AAA_lid_13"/>
    <property type="match status" value="1"/>
</dbReference>
<protein>
    <recommendedName>
        <fullName evidence="2">AAA+ ATPase lid domain-containing protein</fullName>
    </recommendedName>
</protein>
<keyword evidence="4" id="KW-1185">Reference proteome</keyword>
<evidence type="ECO:0000256" key="1">
    <source>
        <dbReference type="SAM" id="MobiDB-lite"/>
    </source>
</evidence>
<proteinExistence type="predicted"/>
<organism evidence="3 4">
    <name type="scientific">Apiospora saccharicola</name>
    <dbReference type="NCBI Taxonomy" id="335842"/>
    <lineage>
        <taxon>Eukaryota</taxon>
        <taxon>Fungi</taxon>
        <taxon>Dikarya</taxon>
        <taxon>Ascomycota</taxon>
        <taxon>Pezizomycotina</taxon>
        <taxon>Sordariomycetes</taxon>
        <taxon>Xylariomycetidae</taxon>
        <taxon>Amphisphaeriales</taxon>
        <taxon>Apiosporaceae</taxon>
        <taxon>Apiospora</taxon>
    </lineage>
</organism>
<name>A0ABR1VBH7_9PEZI</name>
<evidence type="ECO:0000313" key="3">
    <source>
        <dbReference type="EMBL" id="KAK8068550.1"/>
    </source>
</evidence>
<dbReference type="Proteomes" id="UP001446871">
    <property type="component" value="Unassembled WGS sequence"/>
</dbReference>
<feature type="region of interest" description="Disordered" evidence="1">
    <location>
        <begin position="83"/>
        <end position="104"/>
    </location>
</feature>
<feature type="region of interest" description="Disordered" evidence="1">
    <location>
        <begin position="123"/>
        <end position="143"/>
    </location>
</feature>
<gene>
    <name evidence="3" type="ORF">PG996_007662</name>
</gene>
<evidence type="ECO:0000313" key="4">
    <source>
        <dbReference type="Proteomes" id="UP001446871"/>
    </source>
</evidence>
<sequence length="143" mass="15966">MTILETRQIDDFTDYAISKTHVQIYYPPISEDEGKHVWNALLAKFEAQGVGFSQGAREFISSPNMRKRKWTGDEMRRILESAAAVARPADGPEEGEEEEQTRTFVDVLDLEDVVELSEGFRQEVATTQGSDEKHSQLGAAGSS</sequence>